<dbReference type="AlphaFoldDB" id="A0A0R2BSV3"/>
<dbReference type="Proteomes" id="UP000051576">
    <property type="component" value="Unassembled WGS sequence"/>
</dbReference>
<dbReference type="SUPFAM" id="SSF53613">
    <property type="entry name" value="Ribokinase-like"/>
    <property type="match status" value="1"/>
</dbReference>
<dbReference type="Gene3D" id="3.40.1190.20">
    <property type="match status" value="1"/>
</dbReference>
<protein>
    <recommendedName>
        <fullName evidence="1">Carbohydrate kinase PfkB domain-containing protein</fullName>
    </recommendedName>
</protein>
<dbReference type="PATRIC" id="fig|1133569.4.peg.469"/>
<dbReference type="InterPro" id="IPR011611">
    <property type="entry name" value="PfkB_dom"/>
</dbReference>
<dbReference type="EMBL" id="AYYX01000146">
    <property type="protein sequence ID" value="KRM82202.1"/>
    <property type="molecule type" value="Genomic_DNA"/>
</dbReference>
<dbReference type="OrthoDB" id="9775849at2"/>
<dbReference type="Pfam" id="PF00294">
    <property type="entry name" value="PfkB"/>
    <property type="match status" value="1"/>
</dbReference>
<feature type="domain" description="Carbohydrate kinase PfkB" evidence="1">
    <location>
        <begin position="95"/>
        <end position="155"/>
    </location>
</feature>
<gene>
    <name evidence="2" type="ORF">FD21_GL000442</name>
</gene>
<organism evidence="2 3">
    <name type="scientific">Liquorilactobacillus vini DSM 20605</name>
    <dbReference type="NCBI Taxonomy" id="1133569"/>
    <lineage>
        <taxon>Bacteria</taxon>
        <taxon>Bacillati</taxon>
        <taxon>Bacillota</taxon>
        <taxon>Bacilli</taxon>
        <taxon>Lactobacillales</taxon>
        <taxon>Lactobacillaceae</taxon>
        <taxon>Liquorilactobacillus</taxon>
    </lineage>
</organism>
<evidence type="ECO:0000313" key="3">
    <source>
        <dbReference type="Proteomes" id="UP000051576"/>
    </source>
</evidence>
<name>A0A0R2BSV3_9LACO</name>
<sequence>MLDGGDRRFVFSNHGGVSKTYGIFAQPDNFINRDLVHFNVNGNCDNLIDYVNREKTKIVYDFSDFEVGKERLAKLISSIDLACFSMPAASKESITKFCGMLKAINPRINVLCTSGSKGAHFFEAKAGRLTAVKAKKIQVKDTMGAGDAFITYFSLNFFNKERVDSVINILNGATEFAASQCLVDGSFGYGFEVK</sequence>
<evidence type="ECO:0000259" key="1">
    <source>
        <dbReference type="Pfam" id="PF00294"/>
    </source>
</evidence>
<reference evidence="2 3" key="1">
    <citation type="journal article" date="2015" name="Genome Announc.">
        <title>Expanding the biotechnology potential of lactobacilli through comparative genomics of 213 strains and associated genera.</title>
        <authorList>
            <person name="Sun Z."/>
            <person name="Harris H.M."/>
            <person name="McCann A."/>
            <person name="Guo C."/>
            <person name="Argimon S."/>
            <person name="Zhang W."/>
            <person name="Yang X."/>
            <person name="Jeffery I.B."/>
            <person name="Cooney J.C."/>
            <person name="Kagawa T.F."/>
            <person name="Liu W."/>
            <person name="Song Y."/>
            <person name="Salvetti E."/>
            <person name="Wrobel A."/>
            <person name="Rasinkangas P."/>
            <person name="Parkhill J."/>
            <person name="Rea M.C."/>
            <person name="O'Sullivan O."/>
            <person name="Ritari J."/>
            <person name="Douillard F.P."/>
            <person name="Paul Ross R."/>
            <person name="Yang R."/>
            <person name="Briner A.E."/>
            <person name="Felis G.E."/>
            <person name="de Vos W.M."/>
            <person name="Barrangou R."/>
            <person name="Klaenhammer T.R."/>
            <person name="Caufield P.W."/>
            <person name="Cui Y."/>
            <person name="Zhang H."/>
            <person name="O'Toole P.W."/>
        </authorList>
    </citation>
    <scope>NUCLEOTIDE SEQUENCE [LARGE SCALE GENOMIC DNA]</scope>
    <source>
        <strain evidence="2 3">DSM 20605</strain>
    </source>
</reference>
<dbReference type="eggNOG" id="COG0524">
    <property type="taxonomic scope" value="Bacteria"/>
</dbReference>
<accession>A0A0R2BSV3</accession>
<evidence type="ECO:0000313" key="2">
    <source>
        <dbReference type="EMBL" id="KRM82202.1"/>
    </source>
</evidence>
<keyword evidence="3" id="KW-1185">Reference proteome</keyword>
<comment type="caution">
    <text evidence="2">The sequence shown here is derived from an EMBL/GenBank/DDBJ whole genome shotgun (WGS) entry which is preliminary data.</text>
</comment>
<dbReference type="STRING" id="1133569.FD21_GL000442"/>
<proteinExistence type="predicted"/>
<dbReference type="InterPro" id="IPR029056">
    <property type="entry name" value="Ribokinase-like"/>
</dbReference>